<dbReference type="PANTHER" id="PTHR21666:SF270">
    <property type="entry name" value="MUREIN HYDROLASE ACTIVATOR ENVC"/>
    <property type="match status" value="1"/>
</dbReference>
<dbReference type="InterPro" id="IPR050570">
    <property type="entry name" value="Cell_wall_metabolism_enzyme"/>
</dbReference>
<evidence type="ECO:0000259" key="2">
    <source>
        <dbReference type="Pfam" id="PF01471"/>
    </source>
</evidence>
<dbReference type="InterPro" id="IPR016047">
    <property type="entry name" value="M23ase_b-sheet_dom"/>
</dbReference>
<gene>
    <name evidence="4" type="ORF">GCM10010405_09580</name>
</gene>
<dbReference type="RefSeq" id="WP_344320803.1">
    <property type="nucleotide sequence ID" value="NZ_BAAASZ010000007.1"/>
</dbReference>
<dbReference type="CDD" id="cd12797">
    <property type="entry name" value="M23_peptidase"/>
    <property type="match status" value="1"/>
</dbReference>
<dbReference type="PANTHER" id="PTHR21666">
    <property type="entry name" value="PEPTIDASE-RELATED"/>
    <property type="match status" value="1"/>
</dbReference>
<dbReference type="InterPro" id="IPR036365">
    <property type="entry name" value="PGBD-like_sf"/>
</dbReference>
<proteinExistence type="predicted"/>
<feature type="domain" description="M23ase beta-sheet core" evidence="3">
    <location>
        <begin position="116"/>
        <end position="204"/>
    </location>
</feature>
<dbReference type="InterPro" id="IPR011055">
    <property type="entry name" value="Dup_hybrid_motif"/>
</dbReference>
<dbReference type="SUPFAM" id="SSF47090">
    <property type="entry name" value="PGBD-like"/>
    <property type="match status" value="1"/>
</dbReference>
<dbReference type="Proteomes" id="UP001501638">
    <property type="component" value="Unassembled WGS sequence"/>
</dbReference>
<name>A0ABP5WMZ9_9ACTN</name>
<comment type="caution">
    <text evidence="4">The sequence shown here is derived from an EMBL/GenBank/DDBJ whole genome shotgun (WGS) entry which is preliminary data.</text>
</comment>
<reference evidence="5" key="1">
    <citation type="journal article" date="2019" name="Int. J. Syst. Evol. Microbiol.">
        <title>The Global Catalogue of Microorganisms (GCM) 10K type strain sequencing project: providing services to taxonomists for standard genome sequencing and annotation.</title>
        <authorList>
            <consortium name="The Broad Institute Genomics Platform"/>
            <consortium name="The Broad Institute Genome Sequencing Center for Infectious Disease"/>
            <person name="Wu L."/>
            <person name="Ma J."/>
        </authorList>
    </citation>
    <scope>NUCLEOTIDE SEQUENCE [LARGE SCALE GENOMIC DNA]</scope>
    <source>
        <strain evidence="5">JCM 6305</strain>
    </source>
</reference>
<evidence type="ECO:0000256" key="1">
    <source>
        <dbReference type="SAM" id="MobiDB-lite"/>
    </source>
</evidence>
<dbReference type="Pfam" id="PF01551">
    <property type="entry name" value="Peptidase_M23"/>
    <property type="match status" value="1"/>
</dbReference>
<dbReference type="EMBL" id="BAAASZ010000007">
    <property type="protein sequence ID" value="GAA2428942.1"/>
    <property type="molecule type" value="Genomic_DNA"/>
</dbReference>
<dbReference type="SUPFAM" id="SSF51261">
    <property type="entry name" value="Duplicated hybrid motif"/>
    <property type="match status" value="1"/>
</dbReference>
<evidence type="ECO:0000313" key="5">
    <source>
        <dbReference type="Proteomes" id="UP001501638"/>
    </source>
</evidence>
<dbReference type="InterPro" id="IPR036366">
    <property type="entry name" value="PGBDSf"/>
</dbReference>
<accession>A0ABP5WMZ9</accession>
<sequence length="217" mass="22952">MATTINYSHVAFGRKDSCVRTFQKALIAKGHKIADGATGYYGDQTKAAVASFQRKQGWAGSDADGLPGPRTFAELGLAHSPQHSGNGGSGRVPSPVPGYPVSFPYGVRRPWYKAGYHTGEDYAAPSGKKVVAVRDGTIEWSNGNGGSYGQWIGLRAGNGRTYVYCHLSSRSVSAGKRVKAGQEIGKVGSTGNATGPHLHFEDRPHGGGYGAVRKPTW</sequence>
<dbReference type="Gene3D" id="1.10.101.10">
    <property type="entry name" value="PGBD-like superfamily/PGBD"/>
    <property type="match status" value="1"/>
</dbReference>
<evidence type="ECO:0008006" key="6">
    <source>
        <dbReference type="Google" id="ProtNLM"/>
    </source>
</evidence>
<dbReference type="Pfam" id="PF01471">
    <property type="entry name" value="PG_binding_1"/>
    <property type="match status" value="1"/>
</dbReference>
<organism evidence="4 5">
    <name type="scientific">Streptomyces macrosporus</name>
    <dbReference type="NCBI Taxonomy" id="44032"/>
    <lineage>
        <taxon>Bacteria</taxon>
        <taxon>Bacillati</taxon>
        <taxon>Actinomycetota</taxon>
        <taxon>Actinomycetes</taxon>
        <taxon>Kitasatosporales</taxon>
        <taxon>Streptomycetaceae</taxon>
        <taxon>Streptomyces</taxon>
    </lineage>
</organism>
<dbReference type="Gene3D" id="2.70.70.10">
    <property type="entry name" value="Glucose Permease (Domain IIA)"/>
    <property type="match status" value="1"/>
</dbReference>
<keyword evidence="5" id="KW-1185">Reference proteome</keyword>
<evidence type="ECO:0000259" key="3">
    <source>
        <dbReference type="Pfam" id="PF01551"/>
    </source>
</evidence>
<dbReference type="InterPro" id="IPR002477">
    <property type="entry name" value="Peptidoglycan-bd-like"/>
</dbReference>
<feature type="region of interest" description="Disordered" evidence="1">
    <location>
        <begin position="186"/>
        <end position="217"/>
    </location>
</feature>
<evidence type="ECO:0000313" key="4">
    <source>
        <dbReference type="EMBL" id="GAA2428942.1"/>
    </source>
</evidence>
<protein>
    <recommendedName>
        <fullName evidence="6">Peptidoglycan DD-metalloendopeptidase family protein</fullName>
    </recommendedName>
</protein>
<feature type="domain" description="Peptidoglycan binding-like" evidence="2">
    <location>
        <begin position="19"/>
        <end position="75"/>
    </location>
</feature>
<feature type="region of interest" description="Disordered" evidence="1">
    <location>
        <begin position="76"/>
        <end position="95"/>
    </location>
</feature>